<dbReference type="SUPFAM" id="SSF53335">
    <property type="entry name" value="S-adenosyl-L-methionine-dependent methyltransferases"/>
    <property type="match status" value="1"/>
</dbReference>
<dbReference type="STRING" id="708187.A0A1Q8RL63"/>
<evidence type="ECO:0000313" key="2">
    <source>
        <dbReference type="EMBL" id="OLN85070.1"/>
    </source>
</evidence>
<accession>A0A1Q8RL63</accession>
<evidence type="ECO:0000313" key="3">
    <source>
        <dbReference type="Proteomes" id="UP000186583"/>
    </source>
</evidence>
<dbReference type="GO" id="GO:0008168">
    <property type="term" value="F:methyltransferase activity"/>
    <property type="evidence" value="ECO:0007669"/>
    <property type="project" value="TreeGrafter"/>
</dbReference>
<keyword evidence="3" id="KW-1185">Reference proteome</keyword>
<dbReference type="AlphaFoldDB" id="A0A1Q8RL63"/>
<dbReference type="PANTHER" id="PTHR43591">
    <property type="entry name" value="METHYLTRANSFERASE"/>
    <property type="match status" value="1"/>
</dbReference>
<evidence type="ECO:0000256" key="1">
    <source>
        <dbReference type="ARBA" id="ARBA00038158"/>
    </source>
</evidence>
<dbReference type="Proteomes" id="UP000186583">
    <property type="component" value="Unassembled WGS sequence"/>
</dbReference>
<protein>
    <submittedName>
        <fullName evidence="2">Uncharacterized protein</fullName>
    </submittedName>
</protein>
<dbReference type="Gene3D" id="3.40.50.150">
    <property type="entry name" value="Vaccinia Virus protein VP39"/>
    <property type="match status" value="1"/>
</dbReference>
<organism evidence="2 3">
    <name type="scientific">Colletotrichum chlorophyti</name>
    <dbReference type="NCBI Taxonomy" id="708187"/>
    <lineage>
        <taxon>Eukaryota</taxon>
        <taxon>Fungi</taxon>
        <taxon>Dikarya</taxon>
        <taxon>Ascomycota</taxon>
        <taxon>Pezizomycotina</taxon>
        <taxon>Sordariomycetes</taxon>
        <taxon>Hypocreomycetidae</taxon>
        <taxon>Glomerellales</taxon>
        <taxon>Glomerellaceae</taxon>
        <taxon>Colletotrichum</taxon>
    </lineage>
</organism>
<proteinExistence type="inferred from homology"/>
<sequence>MAYHHRTSSILTSSTTSLSESVREYRQLHGRTYSQKTEYWAPNDNKQTEALDFNHFWQVDLLGGKLTLAPIGKSPHTVLDVGTGTGIWAIDFADVYPSAEVIGIDISPIQPSWVPVNCKFQIDDYELDWTWPINHFDFVHIRNLEAAVADWPRLFRQAFEHTKPGGYIEVKQIDIRTLSQTTELTDDHIFSRWFEFITEATDKIGKTARNVDNRGLARGITEAGFVVEGEHEWKVPIGGWARDPALKELGAINLEYNDQSLEGFGLYLLKEVLDWEYAEVMVFVAEMRKALRDSKLQPYYVLHLVYGRKPQEAQEDKTAA</sequence>
<reference evidence="2 3" key="1">
    <citation type="submission" date="2016-11" db="EMBL/GenBank/DDBJ databases">
        <title>Draft Genome Assembly of Colletotrichum chlorophyti a pathogen of herbaceous plants.</title>
        <authorList>
            <person name="Gan P."/>
            <person name="Narusaka M."/>
            <person name="Tsushima A."/>
            <person name="Narusaka Y."/>
            <person name="Takano Y."/>
            <person name="Shirasu K."/>
        </authorList>
    </citation>
    <scope>NUCLEOTIDE SEQUENCE [LARGE SCALE GENOMIC DNA]</scope>
    <source>
        <strain evidence="2 3">NTL11</strain>
    </source>
</reference>
<dbReference type="CDD" id="cd02440">
    <property type="entry name" value="AdoMet_MTases"/>
    <property type="match status" value="1"/>
</dbReference>
<dbReference type="OrthoDB" id="2013972at2759"/>
<dbReference type="PANTHER" id="PTHR43591:SF10">
    <property type="entry name" value="ABC TRANSMEMBRANE TYPE-1 DOMAIN-CONTAINING PROTEIN-RELATED"/>
    <property type="match status" value="1"/>
</dbReference>
<comment type="similarity">
    <text evidence="1">Belongs to the methyltransferase superfamily. LaeA methyltransferase family.</text>
</comment>
<dbReference type="Pfam" id="PF13489">
    <property type="entry name" value="Methyltransf_23"/>
    <property type="match status" value="1"/>
</dbReference>
<comment type="caution">
    <text evidence="2">The sequence shown here is derived from an EMBL/GenBank/DDBJ whole genome shotgun (WGS) entry which is preliminary data.</text>
</comment>
<dbReference type="InterPro" id="IPR029063">
    <property type="entry name" value="SAM-dependent_MTases_sf"/>
</dbReference>
<dbReference type="EMBL" id="MPGH01000184">
    <property type="protein sequence ID" value="OLN85070.1"/>
    <property type="molecule type" value="Genomic_DNA"/>
</dbReference>
<gene>
    <name evidence="2" type="ORF">CCHL11_10246</name>
</gene>
<name>A0A1Q8RL63_9PEZI</name>